<dbReference type="Gene3D" id="3.40.50.720">
    <property type="entry name" value="NAD(P)-binding Rossmann-like Domain"/>
    <property type="match status" value="1"/>
</dbReference>
<name>A0A1I3FR27_9SPHI</name>
<dbReference type="SUPFAM" id="SSF51735">
    <property type="entry name" value="NAD(P)-binding Rossmann-fold domains"/>
    <property type="match status" value="1"/>
</dbReference>
<protein>
    <submittedName>
        <fullName evidence="1">Nucleoside-diphosphate-sugar epimerase</fullName>
    </submittedName>
</protein>
<organism evidence="1 2">
    <name type="scientific">Parapedobacter indicus</name>
    <dbReference type="NCBI Taxonomy" id="1477437"/>
    <lineage>
        <taxon>Bacteria</taxon>
        <taxon>Pseudomonadati</taxon>
        <taxon>Bacteroidota</taxon>
        <taxon>Sphingobacteriia</taxon>
        <taxon>Sphingobacteriales</taxon>
        <taxon>Sphingobacteriaceae</taxon>
        <taxon>Parapedobacter</taxon>
    </lineage>
</organism>
<gene>
    <name evidence="1" type="ORF">SAMN05444682_102456</name>
</gene>
<sequence length="340" mass="37535">MNMDELIRLEQRMLEPSAALIEDVSRIKGDILLLGVAGKMGPTMARVARKAVDAAGTGQRVIGVSRFSNPASRVELEEVGVETISANLLDDQELASLPDAPNVIYLAGHKFGTTGNESYTWAMNTYLPGRVADKYRNSNIVAFSSGNVLPFVPVTSGGASEEVAPEPIGEYAQSCLGRERIFEYFSEKNGTPIFIYRLNYAVDFRYGVILEIAKSVFQGKPIDLRTENVNVIWQGDANEIAIRSLLHCESPAKVVNVTGPETLSIRWIARQFGMLLDKEPQFVNEPQGTALLNNASECHRLFGYPRVTVREIIELTAKWLLGGGEQLDKPTHFQERAGKF</sequence>
<dbReference type="OrthoDB" id="9785845at2"/>
<dbReference type="InterPro" id="IPR036291">
    <property type="entry name" value="NAD(P)-bd_dom_sf"/>
</dbReference>
<accession>A0A1I3FR27</accession>
<evidence type="ECO:0000313" key="2">
    <source>
        <dbReference type="Proteomes" id="UP000198670"/>
    </source>
</evidence>
<dbReference type="EMBL" id="FOQO01000002">
    <property type="protein sequence ID" value="SFI13683.1"/>
    <property type="molecule type" value="Genomic_DNA"/>
</dbReference>
<dbReference type="STRING" id="1477437.SAMN05444682_102456"/>
<evidence type="ECO:0000313" key="1">
    <source>
        <dbReference type="EMBL" id="SFI13683.1"/>
    </source>
</evidence>
<keyword evidence="2" id="KW-1185">Reference proteome</keyword>
<dbReference type="AlphaFoldDB" id="A0A1I3FR27"/>
<reference evidence="1 2" key="1">
    <citation type="submission" date="2016-10" db="EMBL/GenBank/DDBJ databases">
        <authorList>
            <person name="de Groot N.N."/>
        </authorList>
    </citation>
    <scope>NUCLEOTIDE SEQUENCE [LARGE SCALE GENOMIC DNA]</scope>
    <source>
        <strain evidence="1 2">RK1</strain>
    </source>
</reference>
<dbReference type="Proteomes" id="UP000198670">
    <property type="component" value="Unassembled WGS sequence"/>
</dbReference>
<proteinExistence type="predicted"/>